<dbReference type="InterPro" id="IPR018037">
    <property type="entry name" value="FixH_proteobacterial"/>
</dbReference>
<dbReference type="Proteomes" id="UP000296374">
    <property type="component" value="Chromosome"/>
</dbReference>
<evidence type="ECO:0000313" key="2">
    <source>
        <dbReference type="Proteomes" id="UP000296374"/>
    </source>
</evidence>
<gene>
    <name evidence="1" type="ORF">E4191_06765</name>
</gene>
<accession>A0A4P7HK18</accession>
<protein>
    <submittedName>
        <fullName evidence="1">FixH family protein</fullName>
    </submittedName>
</protein>
<evidence type="ECO:0000313" key="1">
    <source>
        <dbReference type="EMBL" id="QBX34446.1"/>
    </source>
</evidence>
<dbReference type="AlphaFoldDB" id="A0A4P7HK18"/>
<dbReference type="Pfam" id="PF05751">
    <property type="entry name" value="FixH"/>
    <property type="match status" value="1"/>
</dbReference>
<organism evidence="1 2">
    <name type="scientific">Paracoccus liaowanqingii</name>
    <dbReference type="NCBI Taxonomy" id="2560053"/>
    <lineage>
        <taxon>Bacteria</taxon>
        <taxon>Pseudomonadati</taxon>
        <taxon>Pseudomonadota</taxon>
        <taxon>Alphaproteobacteria</taxon>
        <taxon>Rhodobacterales</taxon>
        <taxon>Paracoccaceae</taxon>
        <taxon>Paracoccus</taxon>
    </lineage>
</organism>
<dbReference type="KEGG" id="plia:E4191_06765"/>
<dbReference type="RefSeq" id="WP_135312735.1">
    <property type="nucleotide sequence ID" value="NZ_CP038439.1"/>
</dbReference>
<reference evidence="2" key="1">
    <citation type="submission" date="2019-03" db="EMBL/GenBank/DDBJ databases">
        <authorList>
            <person name="Li J."/>
        </authorList>
    </citation>
    <scope>NUCLEOTIDE SEQUENCE [LARGE SCALE GENOMIC DNA]</scope>
    <source>
        <strain evidence="2">2251</strain>
    </source>
</reference>
<dbReference type="InterPro" id="IPR008620">
    <property type="entry name" value="FixH"/>
</dbReference>
<dbReference type="PIRSF" id="PIRSF011386">
    <property type="entry name" value="FixH"/>
    <property type="match status" value="1"/>
</dbReference>
<name>A0A4P7HK18_9RHOB</name>
<proteinExistence type="predicted"/>
<sequence length="152" mass="16419">MTRELTGRHVLAVTVGAFALIIGVNLVMAVNAVRSFPGLETRSAYISSQQFEAERAAQMALGWTAALSIDDGRLLLTLQDAQGQGVRPKALGLVLRRPTHQQADQHPRLQAEAAGRWQAEARLAPGNWNADLTAQAADGTQVRLRLPLYVGN</sequence>
<dbReference type="EMBL" id="CP038439">
    <property type="protein sequence ID" value="QBX34446.1"/>
    <property type="molecule type" value="Genomic_DNA"/>
</dbReference>